<sequence length="66" mass="7678">MAVQKQGIHLKLINMRQIAGNYLKIYQKHWISTSKHLDLIKRIAKESDVLEQIATAVYTEQVFPNL</sequence>
<protein>
    <submittedName>
        <fullName evidence="1">Uncharacterized protein</fullName>
    </submittedName>
</protein>
<organism evidence="1 2">
    <name type="scientific">Nostoc minutum NIES-26</name>
    <dbReference type="NCBI Taxonomy" id="1844469"/>
    <lineage>
        <taxon>Bacteria</taxon>
        <taxon>Bacillati</taxon>
        <taxon>Cyanobacteriota</taxon>
        <taxon>Cyanophyceae</taxon>
        <taxon>Nostocales</taxon>
        <taxon>Nostocaceae</taxon>
        <taxon>Nostoc</taxon>
    </lineage>
</organism>
<comment type="caution">
    <text evidence="1">The sequence shown here is derived from an EMBL/GenBank/DDBJ whole genome shotgun (WGS) entry which is preliminary data.</text>
</comment>
<gene>
    <name evidence="1" type="ORF">A6770_21270</name>
</gene>
<dbReference type="EMBL" id="LXQD01000277">
    <property type="protein sequence ID" value="RCJ30026.1"/>
    <property type="molecule type" value="Genomic_DNA"/>
</dbReference>
<keyword evidence="2" id="KW-1185">Reference proteome</keyword>
<name>A0A367R0L9_9NOSO</name>
<proteinExistence type="predicted"/>
<dbReference type="Proteomes" id="UP000252107">
    <property type="component" value="Unassembled WGS sequence"/>
</dbReference>
<dbReference type="AlphaFoldDB" id="A0A367R0L9"/>
<reference evidence="1" key="1">
    <citation type="submission" date="2016-04" db="EMBL/GenBank/DDBJ databases">
        <authorList>
            <person name="Tabuchi Yagui T.R."/>
        </authorList>
    </citation>
    <scope>NUCLEOTIDE SEQUENCE [LARGE SCALE GENOMIC DNA]</scope>
    <source>
        <strain evidence="1">NIES-26</strain>
    </source>
</reference>
<evidence type="ECO:0000313" key="1">
    <source>
        <dbReference type="EMBL" id="RCJ30026.1"/>
    </source>
</evidence>
<evidence type="ECO:0000313" key="2">
    <source>
        <dbReference type="Proteomes" id="UP000252107"/>
    </source>
</evidence>
<accession>A0A367R0L9</accession>